<name>A0A812EZ21_9ARCH</name>
<evidence type="ECO:0000256" key="2">
    <source>
        <dbReference type="ARBA" id="ARBA00023008"/>
    </source>
</evidence>
<dbReference type="PANTHER" id="PTHR36507">
    <property type="entry name" value="BLL1555 PROTEIN"/>
    <property type="match status" value="1"/>
</dbReference>
<dbReference type="NCBIfam" id="TIGR04296">
    <property type="entry name" value="PEFG-CTERM"/>
    <property type="match status" value="1"/>
</dbReference>
<feature type="region of interest" description="Disordered" evidence="3">
    <location>
        <begin position="130"/>
        <end position="151"/>
    </location>
</feature>
<dbReference type="AlphaFoldDB" id="A0A812EZ21"/>
<evidence type="ECO:0000313" key="5">
    <source>
        <dbReference type="EMBL" id="CAE6486249.1"/>
    </source>
</evidence>
<evidence type="ECO:0000256" key="3">
    <source>
        <dbReference type="SAM" id="MobiDB-lite"/>
    </source>
</evidence>
<gene>
    <name evidence="5" type="ORF">NUZ5A_20110</name>
</gene>
<dbReference type="GO" id="GO:0005507">
    <property type="term" value="F:copper ion binding"/>
    <property type="evidence" value="ECO:0007669"/>
    <property type="project" value="InterPro"/>
</dbReference>
<keyword evidence="1" id="KW-0479">Metal-binding</keyword>
<evidence type="ECO:0000313" key="6">
    <source>
        <dbReference type="Proteomes" id="UP000655759"/>
    </source>
</evidence>
<dbReference type="EMBL" id="CAJNAQ010000002">
    <property type="protein sequence ID" value="CAE6486249.1"/>
    <property type="molecule type" value="Genomic_DNA"/>
</dbReference>
<feature type="domain" description="Blue (type 1) copper" evidence="4">
    <location>
        <begin position="50"/>
        <end position="127"/>
    </location>
</feature>
<dbReference type="Pfam" id="PF00127">
    <property type="entry name" value="Copper-bind"/>
    <property type="match status" value="1"/>
</dbReference>
<dbReference type="Proteomes" id="UP000655759">
    <property type="component" value="Unassembled WGS sequence"/>
</dbReference>
<feature type="compositionally biased region" description="Acidic residues" evidence="3">
    <location>
        <begin position="130"/>
        <end position="144"/>
    </location>
</feature>
<dbReference type="GO" id="GO:0009055">
    <property type="term" value="F:electron transfer activity"/>
    <property type="evidence" value="ECO:0007669"/>
    <property type="project" value="InterPro"/>
</dbReference>
<dbReference type="InterPro" id="IPR027560">
    <property type="entry name" value="PEFG-CTERM"/>
</dbReference>
<protein>
    <submittedName>
        <fullName evidence="5">Blue (Type 1) copper domain protein</fullName>
    </submittedName>
</protein>
<evidence type="ECO:0000256" key="1">
    <source>
        <dbReference type="ARBA" id="ARBA00022723"/>
    </source>
</evidence>
<accession>A0A812EZ21</accession>
<reference evidence="5" key="1">
    <citation type="submission" date="2021-02" db="EMBL/GenBank/DDBJ databases">
        <authorList>
            <person name="Han P."/>
        </authorList>
    </citation>
    <scope>NUCLEOTIDE SEQUENCE</scope>
    <source>
        <strain evidence="5">Candidatus Nitrosotenuis uzonensis 5A</strain>
    </source>
</reference>
<proteinExistence type="predicted"/>
<organism evidence="5 6">
    <name type="scientific">Candidatus Nitrosotenuis uzonensis</name>
    <dbReference type="NCBI Taxonomy" id="1407055"/>
    <lineage>
        <taxon>Archaea</taxon>
        <taxon>Nitrososphaerota</taxon>
        <taxon>Candidatus Nitrosotenuis</taxon>
    </lineage>
</organism>
<dbReference type="InterPro" id="IPR052721">
    <property type="entry name" value="ET_Amicyanin"/>
</dbReference>
<sequence>MAMNKLIVCSILTAFALIVAIPSAFADHAKVEVSIPAGAASPGCETTNECFVPAKVTVDVGGEITWSNDDSAAHTVTSGTLDGGPDGKFDSSLFMAGKTFSQKFEETGEFPYFCAVHPWMTGTVIVQEAGAEEAEETEEHEESESYATAASSDGSILVKVGSGKPTTGEELALTVEFEGTDATPIEHVNYDISATQDGVEVLNEAGWHTMNGMDEFTTAALSSDSPVNVQVTILGLGPEGEEAGWTGPKGDVIKVQVVPEFGQVAAMVLAASIVSIVAVTAKSKVIPRL</sequence>
<dbReference type="InterPro" id="IPR000923">
    <property type="entry name" value="BlueCu_1"/>
</dbReference>
<dbReference type="SUPFAM" id="SSF49503">
    <property type="entry name" value="Cupredoxins"/>
    <property type="match status" value="1"/>
</dbReference>
<keyword evidence="2" id="KW-0186">Copper</keyword>
<dbReference type="Gene3D" id="2.60.40.420">
    <property type="entry name" value="Cupredoxins - blue copper proteins"/>
    <property type="match status" value="1"/>
</dbReference>
<comment type="caution">
    <text evidence="5">The sequence shown here is derived from an EMBL/GenBank/DDBJ whole genome shotgun (WGS) entry which is preliminary data.</text>
</comment>
<dbReference type="PANTHER" id="PTHR36507:SF1">
    <property type="entry name" value="BLL1555 PROTEIN"/>
    <property type="match status" value="1"/>
</dbReference>
<evidence type="ECO:0000259" key="4">
    <source>
        <dbReference type="Pfam" id="PF00127"/>
    </source>
</evidence>
<dbReference type="InterPro" id="IPR008972">
    <property type="entry name" value="Cupredoxin"/>
</dbReference>